<evidence type="ECO:0000256" key="5">
    <source>
        <dbReference type="ARBA" id="ARBA00022599"/>
    </source>
</evidence>
<dbReference type="CDD" id="cd15889">
    <property type="entry name" value="SNARE_SNAP25N_23N"/>
    <property type="match status" value="1"/>
</dbReference>
<evidence type="ECO:0000256" key="9">
    <source>
        <dbReference type="ARBA" id="ARBA00023018"/>
    </source>
</evidence>
<keyword evidence="5" id="KW-0771">Synaptosome</keyword>
<dbReference type="SMART" id="SM00386">
    <property type="entry name" value="HAT"/>
    <property type="match status" value="14"/>
</dbReference>
<evidence type="ECO:0000256" key="4">
    <source>
        <dbReference type="ARBA" id="ARBA00022553"/>
    </source>
</evidence>
<evidence type="ECO:0000256" key="1">
    <source>
        <dbReference type="ARBA" id="ARBA00004324"/>
    </source>
</evidence>
<dbReference type="Gene3D" id="1.20.5.110">
    <property type="match status" value="2"/>
</dbReference>
<name>A0A077Z2S0_TRITR</name>
<keyword evidence="4" id="KW-0597">Phosphoprotein</keyword>
<dbReference type="Pfam" id="PF00835">
    <property type="entry name" value="SNAP-25"/>
    <property type="match status" value="1"/>
</dbReference>
<evidence type="ECO:0000256" key="6">
    <source>
        <dbReference type="ARBA" id="ARBA00022664"/>
    </source>
</evidence>
<dbReference type="SUPFAM" id="SSF48452">
    <property type="entry name" value="TPR-like"/>
    <property type="match status" value="2"/>
</dbReference>
<feature type="compositionally biased region" description="Basic and acidic residues" evidence="17">
    <location>
        <begin position="871"/>
        <end position="905"/>
    </location>
</feature>
<feature type="region of interest" description="Disordered" evidence="17">
    <location>
        <begin position="871"/>
        <end position="919"/>
    </location>
</feature>
<comment type="function">
    <text evidence="14">Involved in pre-mRNA splicing and cell cycle progression. Required for the spliceosome assembly and initiation of the DNA replication.</text>
</comment>
<dbReference type="Proteomes" id="UP000030665">
    <property type="component" value="Unassembled WGS sequence"/>
</dbReference>
<dbReference type="GO" id="GO:0006887">
    <property type="term" value="P:exocytosis"/>
    <property type="evidence" value="ECO:0007669"/>
    <property type="project" value="UniProtKB-ARBA"/>
</dbReference>
<dbReference type="SMART" id="SM00397">
    <property type="entry name" value="t_SNARE"/>
    <property type="match status" value="2"/>
</dbReference>
<evidence type="ECO:0000256" key="11">
    <source>
        <dbReference type="ARBA" id="ARBA00023187"/>
    </source>
</evidence>
<dbReference type="GO" id="GO:0000974">
    <property type="term" value="C:Prp19 complex"/>
    <property type="evidence" value="ECO:0007669"/>
    <property type="project" value="TreeGrafter"/>
</dbReference>
<evidence type="ECO:0000256" key="14">
    <source>
        <dbReference type="ARBA" id="ARBA00037040"/>
    </source>
</evidence>
<dbReference type="GO" id="GO:0016607">
    <property type="term" value="C:nuclear speck"/>
    <property type="evidence" value="ECO:0007669"/>
    <property type="project" value="UniProtKB-SubCell"/>
</dbReference>
<dbReference type="InterPro" id="IPR011990">
    <property type="entry name" value="TPR-like_helical_dom_sf"/>
</dbReference>
<dbReference type="GO" id="GO:0071011">
    <property type="term" value="C:precatalytic spliceosome"/>
    <property type="evidence" value="ECO:0007669"/>
    <property type="project" value="TreeGrafter"/>
</dbReference>
<dbReference type="PROSITE" id="PS50192">
    <property type="entry name" value="T_SNARE"/>
    <property type="match status" value="2"/>
</dbReference>
<comment type="similarity">
    <text evidence="3 16">Belongs to the SNAP-25 family.</text>
</comment>
<reference evidence="19" key="2">
    <citation type="submission" date="2014-03" db="EMBL/GenBank/DDBJ databases">
        <title>The whipworm genome and dual-species transcriptomics of an intimate host-pathogen interaction.</title>
        <authorList>
            <person name="Foth B.J."/>
            <person name="Tsai I.J."/>
            <person name="Reid A.J."/>
            <person name="Bancroft A.J."/>
            <person name="Nichol S."/>
            <person name="Tracey A."/>
            <person name="Holroyd N."/>
            <person name="Cotton J.A."/>
            <person name="Stanley E.J."/>
            <person name="Zarowiecki M."/>
            <person name="Liu J.Z."/>
            <person name="Huckvale T."/>
            <person name="Cooper P.J."/>
            <person name="Grencis R.K."/>
            <person name="Berriman M."/>
        </authorList>
    </citation>
    <scope>NUCLEOTIDE SEQUENCE [LARGE SCALE GENOMIC DNA]</scope>
</reference>
<dbReference type="FunFam" id="1.25.40.10:FF:000117">
    <property type="entry name" value="Crooked neck pre-mRNA-splicing factor 1"/>
    <property type="match status" value="1"/>
</dbReference>
<dbReference type="STRING" id="36087.A0A077Z2S0"/>
<feature type="region of interest" description="Disordered" evidence="17">
    <location>
        <begin position="811"/>
        <end position="831"/>
    </location>
</feature>
<feature type="compositionally biased region" description="Basic and acidic residues" evidence="17">
    <location>
        <begin position="811"/>
        <end position="822"/>
    </location>
</feature>
<dbReference type="InterPro" id="IPR045075">
    <property type="entry name" value="Syf1-like"/>
</dbReference>
<dbReference type="AlphaFoldDB" id="A0A077Z2S0"/>
<dbReference type="GO" id="GO:0071007">
    <property type="term" value="C:U2-type catalytic step 2 spliceosome"/>
    <property type="evidence" value="ECO:0007669"/>
    <property type="project" value="TreeGrafter"/>
</dbReference>
<keyword evidence="8" id="KW-0677">Repeat</keyword>
<comment type="similarity">
    <text evidence="2">Belongs to the crooked-neck family.</text>
</comment>
<evidence type="ECO:0000256" key="17">
    <source>
        <dbReference type="SAM" id="MobiDB-lite"/>
    </source>
</evidence>
<gene>
    <name evidence="19" type="ORF">TTRE_0000302701</name>
</gene>
<organism evidence="19 20">
    <name type="scientific">Trichuris trichiura</name>
    <name type="common">Whipworm</name>
    <name type="synonym">Trichocephalus trichiurus</name>
    <dbReference type="NCBI Taxonomy" id="36087"/>
    <lineage>
        <taxon>Eukaryota</taxon>
        <taxon>Metazoa</taxon>
        <taxon>Ecdysozoa</taxon>
        <taxon>Nematoda</taxon>
        <taxon>Enoplea</taxon>
        <taxon>Dorylaimia</taxon>
        <taxon>Trichinellida</taxon>
        <taxon>Trichuridae</taxon>
        <taxon>Trichuris</taxon>
    </lineage>
</organism>
<evidence type="ECO:0000256" key="8">
    <source>
        <dbReference type="ARBA" id="ARBA00022737"/>
    </source>
</evidence>
<evidence type="ECO:0000256" key="7">
    <source>
        <dbReference type="ARBA" id="ARBA00022728"/>
    </source>
</evidence>
<keyword evidence="12" id="KW-0539">Nucleus</keyword>
<accession>A0A077Z2S0</accession>
<evidence type="ECO:0000256" key="12">
    <source>
        <dbReference type="ARBA" id="ARBA00023242"/>
    </source>
</evidence>
<dbReference type="GO" id="GO:0031201">
    <property type="term" value="C:SNARE complex"/>
    <property type="evidence" value="ECO:0007669"/>
    <property type="project" value="UniProtKB-ARBA"/>
</dbReference>
<evidence type="ECO:0000313" key="20">
    <source>
        <dbReference type="Proteomes" id="UP000030665"/>
    </source>
</evidence>
<dbReference type="InterPro" id="IPR055430">
    <property type="entry name" value="HAT_Syf1_CNRKL1_C"/>
</dbReference>
<dbReference type="Gene3D" id="1.25.40.10">
    <property type="entry name" value="Tetratricopeptide repeat domain"/>
    <property type="match status" value="3"/>
</dbReference>
<dbReference type="GO" id="GO:0043005">
    <property type="term" value="C:neuron projection"/>
    <property type="evidence" value="ECO:0007669"/>
    <property type="project" value="UniProtKB-KW"/>
</dbReference>
<evidence type="ECO:0000256" key="10">
    <source>
        <dbReference type="ARBA" id="ARBA00023054"/>
    </source>
</evidence>
<protein>
    <recommendedName>
        <fullName evidence="16">Synaptosomal-associated protein</fullName>
    </recommendedName>
</protein>
<evidence type="ECO:0000313" key="19">
    <source>
        <dbReference type="EMBL" id="CDW54757.1"/>
    </source>
</evidence>
<dbReference type="Pfam" id="PF23231">
    <property type="entry name" value="HAT_Syf1_CNRKL1_C"/>
    <property type="match status" value="1"/>
</dbReference>
<dbReference type="OrthoDB" id="541719at2759"/>
<evidence type="ECO:0000256" key="13">
    <source>
        <dbReference type="ARBA" id="ARBA00034102"/>
    </source>
</evidence>
<keyword evidence="20" id="KW-1185">Reference proteome</keyword>
<dbReference type="InterPro" id="IPR003107">
    <property type="entry name" value="HAT"/>
</dbReference>
<comment type="function">
    <text evidence="15">Involved in pre-mRNA splicing process. As a component of the minor spliceosome, involved in the splicing of U12-type introns in pre-mRNAs.</text>
</comment>
<dbReference type="Pfam" id="PF23233">
    <property type="entry name" value="HAT_Syf1_CNRKL1_N"/>
    <property type="match status" value="1"/>
</dbReference>
<dbReference type="SUPFAM" id="SSF58038">
    <property type="entry name" value="SNARE fusion complex"/>
    <property type="match status" value="2"/>
</dbReference>
<dbReference type="InterPro" id="IPR000727">
    <property type="entry name" value="T_SNARE_dom"/>
</dbReference>
<evidence type="ECO:0000256" key="2">
    <source>
        <dbReference type="ARBA" id="ARBA00008644"/>
    </source>
</evidence>
<feature type="domain" description="T-SNARE coiled-coil homology" evidence="18">
    <location>
        <begin position="26"/>
        <end position="88"/>
    </location>
</feature>
<comment type="subcellular location">
    <subcellularLocation>
        <location evidence="1">Nucleus speckle</location>
    </subcellularLocation>
    <subcellularLocation>
        <location evidence="13">Synapse</location>
        <location evidence="13">Synaptosome</location>
    </subcellularLocation>
</comment>
<evidence type="ECO:0000259" key="18">
    <source>
        <dbReference type="PROSITE" id="PS50192"/>
    </source>
</evidence>
<sequence>MMTAKFNSSKRDDDDDDLSTIQLKSAQITDESLESTRRMLNLCEESKEAGIKTLVMLDDQGEQLERTEQGLDTINTDMREAEEHLKGMEKCCGLCILPCFGFLRSGDFEKNPEYANTWKKDDDGGVIADQPRITVGDPGAVGPSSGYITRITNDAREDEMDENIQQVSNMVGNLRNMAIDMGTEIYNQNRQLDRINQKALSNQERISVANQRATKIISKVKNKAPAPVQITAEQLLREAKERNLEILPPPPKKRISDPEELREYQYKRRKEFEDNIRKNRSSIPNWIRYAKWEEEQGELQRSRSVFERALEVAHRNVTIWLQYAEMEIRNRQINHARNVWDRAVSLLPRAIQFWLKYTYMEEMLGNIPGARQVFERWMEWEPGEQAWSTYINFEMRYHEVDRARLVWQRFINTDRDSKNWIRYARFEERQGSIKNARLVYERAVEYFGTEHVDVGVLLAFAKFEERQKEHDRVRVIYRYALEHVPKDKLEPIQKALALHEKKYGEKISIENVIVSKRKDMYEQQVQADPFNYDAWFDYLRLLESEEADHSTIREIYERAIAQVPPKQVKRLWRRYIYLWINYALYEELIAENPDRTRQVYNACIELLPHKKFTFAKIWLMFAHFEIRQGNLTDARKILGVAIGKCPKEKLFRGYVDLELQLREFDRCRILYEKALQFAPENCTCWIKYAELETLLGDIDRARGVYELAISQPALDMPEVLWKSYIDFEISQEEFANARQLYQRLLEKTQNVKVWISFAQFEANTDEDDRVEKSRRVYRNANTSLRSSATKEERLALLESWKAFEDEYGSEESLREVEGEMPKRVKKRRKATTEDGVDIGWEEYYDYIFPSDEMGAANMKLLALAKQWKQKQLEQQKSVDSEKQAEIKEEFDNSSSRDFDQEKGDTDTDLDDSTTSESED</sequence>
<keyword evidence="10" id="KW-0175">Coiled coil</keyword>
<dbReference type="EMBL" id="HG805914">
    <property type="protein sequence ID" value="CDW54757.1"/>
    <property type="molecule type" value="Genomic_DNA"/>
</dbReference>
<proteinExistence type="inferred from homology"/>
<dbReference type="FunFam" id="1.20.5.110:FF:000007">
    <property type="entry name" value="Synaptosomal-associated protein"/>
    <property type="match status" value="1"/>
</dbReference>
<keyword evidence="7" id="KW-0747">Spliceosome</keyword>
<dbReference type="InterPro" id="IPR055433">
    <property type="entry name" value="HAT_Syf1-like_N"/>
</dbReference>
<reference evidence="19" key="1">
    <citation type="submission" date="2014-01" db="EMBL/GenBank/DDBJ databases">
        <authorList>
            <person name="Aslett M."/>
        </authorList>
    </citation>
    <scope>NUCLEOTIDE SEQUENCE</scope>
</reference>
<keyword evidence="6" id="KW-0507">mRNA processing</keyword>
<keyword evidence="9" id="KW-0770">Synapse</keyword>
<dbReference type="GO" id="GO:0071014">
    <property type="term" value="C:post-mRNA release spliceosomal complex"/>
    <property type="evidence" value="ECO:0007669"/>
    <property type="project" value="TreeGrafter"/>
</dbReference>
<dbReference type="CDD" id="cd15885">
    <property type="entry name" value="SNARE_SNAP25C"/>
    <property type="match status" value="1"/>
</dbReference>
<dbReference type="PANTHER" id="PTHR11246">
    <property type="entry name" value="PRE-MRNA SPLICING FACTOR"/>
    <property type="match status" value="1"/>
</dbReference>
<dbReference type="PANTHER" id="PTHR11246:SF3">
    <property type="entry name" value="CROOKED NECK-LIKE PROTEIN 1"/>
    <property type="match status" value="1"/>
</dbReference>
<dbReference type="FunFam" id="1.20.5.110:FF:000018">
    <property type="entry name" value="Synaptosomal-associated protein"/>
    <property type="match status" value="1"/>
</dbReference>
<evidence type="ECO:0000256" key="15">
    <source>
        <dbReference type="ARBA" id="ARBA00055662"/>
    </source>
</evidence>
<dbReference type="FunFam" id="1.25.40.10:FF:000269">
    <property type="entry name" value="Crooked neck pre-mRNA-splicing factor 1"/>
    <property type="match status" value="1"/>
</dbReference>
<evidence type="ECO:0000256" key="16">
    <source>
        <dbReference type="RuleBase" id="RU003496"/>
    </source>
</evidence>
<dbReference type="InterPro" id="IPR000928">
    <property type="entry name" value="SNAP-25_dom"/>
</dbReference>
<keyword evidence="11" id="KW-0508">mRNA splicing</keyword>
<dbReference type="FunFam" id="1.25.40.10:FF:000075">
    <property type="entry name" value="Crooked neck pre-mRNA-splicing factor 1"/>
    <property type="match status" value="1"/>
</dbReference>
<evidence type="ECO:0000256" key="3">
    <source>
        <dbReference type="ARBA" id="ARBA00009480"/>
    </source>
</evidence>
<feature type="domain" description="T-SNARE coiled-coil homology" evidence="18">
    <location>
        <begin position="154"/>
        <end position="216"/>
    </location>
</feature>
<dbReference type="GO" id="GO:0045202">
    <property type="term" value="C:synapse"/>
    <property type="evidence" value="ECO:0007669"/>
    <property type="project" value="UniProtKB-SubCell"/>
</dbReference>
<feature type="compositionally biased region" description="Acidic residues" evidence="17">
    <location>
        <begin position="906"/>
        <end position="919"/>
    </location>
</feature>
<dbReference type="GO" id="GO:0000245">
    <property type="term" value="P:spliceosomal complex assembly"/>
    <property type="evidence" value="ECO:0007669"/>
    <property type="project" value="TreeGrafter"/>
</dbReference>